<reference evidence="2 3" key="1">
    <citation type="submission" date="2015-05" db="EMBL/GenBank/DDBJ databases">
        <title>Complete genome sequence of a sulfur-oxidizing gammaproteobacterium strain HA5.</title>
        <authorList>
            <person name="Miura A."/>
            <person name="Kojima H."/>
            <person name="Fukui M."/>
        </authorList>
    </citation>
    <scope>NUCLEOTIDE SEQUENCE [LARGE SCALE GENOMIC DNA]</scope>
    <source>
        <strain evidence="2 3">HA5</strain>
    </source>
</reference>
<sequence>MNDVRWCVVMNNLLYPAVLGTLIYTGFNEFSGHAIWGEQAFLALALFVLYVMDYAHSVSEGNRKAYTSGRFLADLVIVACLFIAGNAILGENLFPAVHPAWWLLGTKLAALWWECWGHLREKWPPRKRVEVETDTAFALVYLIVAVGSLNMEIPALVLAAVVAADAFYYYQYESLVAAASKAASAPKAPAKPRVRRVRAKTVPA</sequence>
<keyword evidence="3" id="KW-1185">Reference proteome</keyword>
<dbReference type="InParanoid" id="A0A1B4XFT3"/>
<evidence type="ECO:0000313" key="2">
    <source>
        <dbReference type="EMBL" id="BAV33647.1"/>
    </source>
</evidence>
<feature type="transmembrane region" description="Helical" evidence="1">
    <location>
        <begin position="33"/>
        <end position="51"/>
    </location>
</feature>
<protein>
    <submittedName>
        <fullName evidence="2">Uncharacterized protein</fullName>
    </submittedName>
</protein>
<gene>
    <name evidence="2" type="ORF">SCL_1336</name>
</gene>
<accession>A0A1B4XFT3</accession>
<dbReference type="Proteomes" id="UP000243180">
    <property type="component" value="Chromosome"/>
</dbReference>
<feature type="transmembrane region" description="Helical" evidence="1">
    <location>
        <begin position="139"/>
        <end position="164"/>
    </location>
</feature>
<feature type="transmembrane region" description="Helical" evidence="1">
    <location>
        <begin position="71"/>
        <end position="89"/>
    </location>
</feature>
<dbReference type="AlphaFoldDB" id="A0A1B4XFT3"/>
<organism evidence="2 3">
    <name type="scientific">Sulfuricaulis limicola</name>
    <dbReference type="NCBI Taxonomy" id="1620215"/>
    <lineage>
        <taxon>Bacteria</taxon>
        <taxon>Pseudomonadati</taxon>
        <taxon>Pseudomonadota</taxon>
        <taxon>Gammaproteobacteria</taxon>
        <taxon>Acidiferrobacterales</taxon>
        <taxon>Acidiferrobacteraceae</taxon>
        <taxon>Sulfuricaulis</taxon>
    </lineage>
</organism>
<keyword evidence="1" id="KW-0812">Transmembrane</keyword>
<dbReference type="EMBL" id="AP014879">
    <property type="protein sequence ID" value="BAV33647.1"/>
    <property type="molecule type" value="Genomic_DNA"/>
</dbReference>
<feature type="transmembrane region" description="Helical" evidence="1">
    <location>
        <begin position="7"/>
        <end position="27"/>
    </location>
</feature>
<dbReference type="KEGG" id="slim:SCL_1336"/>
<keyword evidence="1" id="KW-1133">Transmembrane helix</keyword>
<evidence type="ECO:0000256" key="1">
    <source>
        <dbReference type="SAM" id="Phobius"/>
    </source>
</evidence>
<feature type="transmembrane region" description="Helical" evidence="1">
    <location>
        <begin position="101"/>
        <end position="119"/>
    </location>
</feature>
<proteinExistence type="predicted"/>
<name>A0A1B4XFT3_9GAMM</name>
<evidence type="ECO:0000313" key="3">
    <source>
        <dbReference type="Proteomes" id="UP000243180"/>
    </source>
</evidence>
<dbReference type="RefSeq" id="WP_096360480.1">
    <property type="nucleotide sequence ID" value="NZ_AP014879.1"/>
</dbReference>
<keyword evidence="1" id="KW-0472">Membrane</keyword>